<feature type="domain" description="XPG N-terminal" evidence="5">
    <location>
        <begin position="1"/>
        <end position="104"/>
    </location>
</feature>
<dbReference type="Gene3D" id="1.10.150.20">
    <property type="entry name" value="5' to 3' exonuclease, C-terminal subdomain"/>
    <property type="match status" value="1"/>
</dbReference>
<dbReference type="PANTHER" id="PTHR11081">
    <property type="entry name" value="FLAP ENDONUCLEASE FAMILY MEMBER"/>
    <property type="match status" value="1"/>
</dbReference>
<dbReference type="FunFam" id="3.40.50.1010:FF:000037">
    <property type="entry name" value="Rad2-like endonuclease, putative (AFU_orthologue AFUA_3G13260)"/>
    <property type="match status" value="1"/>
</dbReference>
<protein>
    <submittedName>
        <fullName evidence="6">Uncharacterized protein</fullName>
    </submittedName>
</protein>
<feature type="compositionally biased region" description="Polar residues" evidence="3">
    <location>
        <begin position="790"/>
        <end position="799"/>
    </location>
</feature>
<dbReference type="SUPFAM" id="SSF47807">
    <property type="entry name" value="5' to 3' exonuclease, C-terminal subdomain"/>
    <property type="match status" value="1"/>
</dbReference>
<evidence type="ECO:0000313" key="6">
    <source>
        <dbReference type="EMBL" id="RKU43861.1"/>
    </source>
</evidence>
<evidence type="ECO:0000313" key="7">
    <source>
        <dbReference type="Proteomes" id="UP000275385"/>
    </source>
</evidence>
<feature type="compositionally biased region" description="Polar residues" evidence="3">
    <location>
        <begin position="513"/>
        <end position="522"/>
    </location>
</feature>
<keyword evidence="7" id="KW-1185">Reference proteome</keyword>
<dbReference type="GO" id="GO:0008821">
    <property type="term" value="F:crossover junction DNA endonuclease activity"/>
    <property type="evidence" value="ECO:0007669"/>
    <property type="project" value="InterPro"/>
</dbReference>
<evidence type="ECO:0000256" key="1">
    <source>
        <dbReference type="ARBA" id="ARBA00022722"/>
    </source>
</evidence>
<dbReference type="AlphaFoldDB" id="A0A420Y7M0"/>
<feature type="compositionally biased region" description="Basic and acidic residues" evidence="3">
    <location>
        <begin position="806"/>
        <end position="817"/>
    </location>
</feature>
<keyword evidence="2" id="KW-0378">Hydrolase</keyword>
<feature type="region of interest" description="Disordered" evidence="3">
    <location>
        <begin position="420"/>
        <end position="447"/>
    </location>
</feature>
<dbReference type="InterPro" id="IPR037316">
    <property type="entry name" value="Yen1_H3TH"/>
</dbReference>
<feature type="region of interest" description="Disordered" evidence="3">
    <location>
        <begin position="469"/>
        <end position="825"/>
    </location>
</feature>
<dbReference type="InterPro" id="IPR041177">
    <property type="entry name" value="GEN1_C"/>
</dbReference>
<feature type="compositionally biased region" description="Polar residues" evidence="3">
    <location>
        <begin position="562"/>
        <end position="579"/>
    </location>
</feature>
<dbReference type="InterPro" id="IPR006085">
    <property type="entry name" value="XPG_DNA_repair_N"/>
</dbReference>
<dbReference type="Proteomes" id="UP000275385">
    <property type="component" value="Unassembled WGS sequence"/>
</dbReference>
<dbReference type="InterPro" id="IPR036279">
    <property type="entry name" value="5-3_exonuclease_C_sf"/>
</dbReference>
<dbReference type="GO" id="GO:0006281">
    <property type="term" value="P:DNA repair"/>
    <property type="evidence" value="ECO:0007669"/>
    <property type="project" value="UniProtKB-ARBA"/>
</dbReference>
<name>A0A420Y7M0_9PEZI</name>
<dbReference type="SUPFAM" id="SSF88723">
    <property type="entry name" value="PIN domain-like"/>
    <property type="match status" value="1"/>
</dbReference>
<dbReference type="FunFam" id="3.40.50.1010:FF:000051">
    <property type="entry name" value="Rad2-like endonuclease, putative (AFU_orthologue AFUA_3G13260)"/>
    <property type="match status" value="1"/>
</dbReference>
<feature type="domain" description="XPG-I" evidence="4">
    <location>
        <begin position="109"/>
        <end position="184"/>
    </location>
</feature>
<dbReference type="CDD" id="cd09906">
    <property type="entry name" value="H3TH_YEN1"/>
    <property type="match status" value="1"/>
</dbReference>
<gene>
    <name evidence="6" type="ORF">DL546_003750</name>
</gene>
<dbReference type="InterPro" id="IPR006086">
    <property type="entry name" value="XPG-I_dom"/>
</dbReference>
<dbReference type="SMART" id="SM00484">
    <property type="entry name" value="XPGI"/>
    <property type="match status" value="1"/>
</dbReference>
<feature type="compositionally biased region" description="Polar residues" evidence="3">
    <location>
        <begin position="749"/>
        <end position="762"/>
    </location>
</feature>
<dbReference type="CDD" id="cd09870">
    <property type="entry name" value="PIN_YEN1"/>
    <property type="match status" value="1"/>
</dbReference>
<comment type="caution">
    <text evidence="6">The sequence shown here is derived from an EMBL/GenBank/DDBJ whole genome shotgun (WGS) entry which is preliminary data.</text>
</comment>
<dbReference type="InterPro" id="IPR006084">
    <property type="entry name" value="XPG/Rad2"/>
</dbReference>
<evidence type="ECO:0000256" key="3">
    <source>
        <dbReference type="SAM" id="MobiDB-lite"/>
    </source>
</evidence>
<dbReference type="Gene3D" id="3.40.50.1010">
    <property type="entry name" value="5'-nuclease"/>
    <property type="match status" value="2"/>
</dbReference>
<feature type="compositionally biased region" description="Acidic residues" evidence="3">
    <location>
        <begin position="774"/>
        <end position="784"/>
    </location>
</feature>
<dbReference type="Pfam" id="PF00752">
    <property type="entry name" value="XPG_N"/>
    <property type="match status" value="1"/>
</dbReference>
<organism evidence="6 7">
    <name type="scientific">Coniochaeta pulveracea</name>
    <dbReference type="NCBI Taxonomy" id="177199"/>
    <lineage>
        <taxon>Eukaryota</taxon>
        <taxon>Fungi</taxon>
        <taxon>Dikarya</taxon>
        <taxon>Ascomycota</taxon>
        <taxon>Pezizomycotina</taxon>
        <taxon>Sordariomycetes</taxon>
        <taxon>Sordariomycetidae</taxon>
        <taxon>Coniochaetales</taxon>
        <taxon>Coniochaetaceae</taxon>
        <taxon>Coniochaeta</taxon>
    </lineage>
</organism>
<evidence type="ECO:0000259" key="5">
    <source>
        <dbReference type="SMART" id="SM00485"/>
    </source>
</evidence>
<evidence type="ECO:0000259" key="4">
    <source>
        <dbReference type="SMART" id="SM00484"/>
    </source>
</evidence>
<feature type="compositionally biased region" description="Basic residues" evidence="3">
    <location>
        <begin position="487"/>
        <end position="496"/>
    </location>
</feature>
<feature type="compositionally biased region" description="Polar residues" evidence="3">
    <location>
        <begin position="531"/>
        <end position="549"/>
    </location>
</feature>
<dbReference type="PANTHER" id="PTHR11081:SF75">
    <property type="entry name" value="ENDONUCLEASE, PUTATIVE (AFU_ORTHOLOGUE AFUA_3G13260)-RELATED"/>
    <property type="match status" value="1"/>
</dbReference>
<feature type="compositionally biased region" description="Low complexity" evidence="3">
    <location>
        <begin position="589"/>
        <end position="606"/>
    </location>
</feature>
<dbReference type="Pfam" id="PF00867">
    <property type="entry name" value="XPG_I"/>
    <property type="match status" value="1"/>
</dbReference>
<dbReference type="OrthoDB" id="2959108at2759"/>
<dbReference type="InterPro" id="IPR029060">
    <property type="entry name" value="PIN-like_dom_sf"/>
</dbReference>
<accession>A0A420Y7M0</accession>
<dbReference type="GO" id="GO:0017108">
    <property type="term" value="F:5'-flap endonuclease activity"/>
    <property type="evidence" value="ECO:0007669"/>
    <property type="project" value="TreeGrafter"/>
</dbReference>
<reference evidence="6 7" key="1">
    <citation type="submission" date="2018-08" db="EMBL/GenBank/DDBJ databases">
        <title>Draft genome of the lignicolous fungus Coniochaeta pulveracea.</title>
        <authorList>
            <person name="Borstlap C.J."/>
            <person name="De Witt R.N."/>
            <person name="Botha A."/>
            <person name="Volschenk H."/>
        </authorList>
    </citation>
    <scope>NUCLEOTIDE SEQUENCE [LARGE SCALE GENOMIC DNA]</scope>
    <source>
        <strain evidence="6 7">CAB683</strain>
    </source>
</reference>
<feature type="compositionally biased region" description="Basic and acidic residues" evidence="3">
    <location>
        <begin position="473"/>
        <end position="482"/>
    </location>
</feature>
<evidence type="ECO:0000256" key="2">
    <source>
        <dbReference type="ARBA" id="ARBA00022801"/>
    </source>
</evidence>
<feature type="compositionally biased region" description="Low complexity" evidence="3">
    <location>
        <begin position="616"/>
        <end position="663"/>
    </location>
</feature>
<sequence>MGIKGIYKEIGSGRRESLLKLAVTHLEQTGSPFRLAIDISIWQFQVRAAQGGSNPAIRTIFYRLVRLLSHAIQPIFVFDGPNKPAFKRNKRSTGTGDASSKAMAKRLIKLFGFTAHDAPGEAEAECALLQREGVVDAVLSEDVDTIMFGCGMTLKNWSAESTGGTVPTHVTIYDSEEIEKGESKLDREGMVLVALMSGGDYIPEGIPGCGVKVACEAARAGFGQSLCRIKRSNKDALERWKAELTHELRTNEKGFFRTKHKALAIPEEFPNMDVLRYYTHPVVSQEAAIERLRSGFPSKNAVDIVSLREFVKDTFDWTFITGAVKLVKLLAPGILVKSLLDASEQDTPSDNLDVIKSLESSLIKGITTKRSHFSTGGLTELRVSYVPIDMVPLDLDAEPEEVVEEYGRGGLALNSDDEFEEAAGPDADEAPSSQLSRKKKPFDPLQPDVTWIPESVVKLGTPLTVEDWQASTRAKERAKEEAAAAPRKGRARAPAKKKSDMPVGALDKWVKVTKTTASSPAEKSNRGDTESGFSFSQSSPPLPDSQRSNLPPPQDQPIWLPSSPTGSPRISKPAVSTFSPARKATRPAPSTKSSSSNSVSNPWTVSGSPFSGARVTKTTKPLTFTTKATSSRQEPILISSSPLAPSPGAGQFQLTSQPTQTQPSPSPPDSPKPRTARKLRRSLTAPMPSSTQARRRQHAGTLELQKKQTSITAFGVVGRANTSSSTRSKTFGTQAEPFMFSSDTEDNSFHSAVSQSQAQRSTAPPPPPPRQGEFEDDEHEESLPDLDSIISESRTTSKGLQRASKAKTEWQDLHDDDSLPPLERNMKKVYVPRTSNIGFYREVSVSVEEAERLRRTNPRSFRVSDVSVIDLTEDP</sequence>
<proteinExistence type="predicted"/>
<feature type="compositionally biased region" description="Polar residues" evidence="3">
    <location>
        <begin position="720"/>
        <end position="733"/>
    </location>
</feature>
<dbReference type="EMBL" id="QVQW01000037">
    <property type="protein sequence ID" value="RKU43861.1"/>
    <property type="molecule type" value="Genomic_DNA"/>
</dbReference>
<dbReference type="PRINTS" id="PR00853">
    <property type="entry name" value="XPGRADSUPER"/>
</dbReference>
<dbReference type="STRING" id="177199.A0A420Y7M0"/>
<dbReference type="Pfam" id="PF18380">
    <property type="entry name" value="GEN1_C"/>
    <property type="match status" value="1"/>
</dbReference>
<feature type="compositionally biased region" description="Acidic residues" evidence="3">
    <location>
        <begin position="420"/>
        <end position="429"/>
    </location>
</feature>
<keyword evidence="1" id="KW-0540">Nuclease</keyword>
<dbReference type="SMART" id="SM00485">
    <property type="entry name" value="XPGN"/>
    <property type="match status" value="1"/>
</dbReference>